<evidence type="ECO:0000313" key="4">
    <source>
        <dbReference type="EMBL" id="MDX8147054.1"/>
    </source>
</evidence>
<proteinExistence type="predicted"/>
<dbReference type="PANTHER" id="PTHR22845">
    <property type="entry name" value="APOPTOTIC PROTEASE-ACTIVATING FACTOR 1"/>
    <property type="match status" value="1"/>
</dbReference>
<feature type="region of interest" description="Disordered" evidence="1">
    <location>
        <begin position="594"/>
        <end position="619"/>
    </location>
</feature>
<feature type="domain" description="NB-ARC" evidence="2">
    <location>
        <begin position="70"/>
        <end position="209"/>
    </location>
</feature>
<name>A0ABU4V5P9_9PSEU</name>
<feature type="compositionally biased region" description="Low complexity" evidence="1">
    <location>
        <begin position="564"/>
        <end position="576"/>
    </location>
</feature>
<evidence type="ECO:0000256" key="1">
    <source>
        <dbReference type="SAM" id="MobiDB-lite"/>
    </source>
</evidence>
<sequence>MSDDLPKGSVHNSVTGDVYGPLVQAGYVTGDINLHTHTTRRPPAELPLRIGVVPQRAASFQRRELSWNSITVLSGMGGVGKTQLAADHAATEWAAGNVSLLVWVTTGSRNAIVSTYAEAAAELTGRDDPDQERGARKFLEWLAAADEPWLVVLDDLQDPDDLADLWPPDNGRTLVTTRRRDAVLRGHERQVLDVETFSESEALSYLRSVLADQPALLDGAAELVGELGCLPLALAQAGAYVLDRHVSCAEYLIRLAKVRFKSVAATWSLSIRQADSLHPRRVAGHLLDIVSVLDPNGIPLDALLGPSTRNYVVGRTGAKLDADGLRDVFTNLHRLSLITLDTGSPSREVRVHALVQRANRDGWSTRKERRVVWAAADALSDVWERTRRNDETAQALRANEEVLTAVGGEHLWGTASEYHQLPISAGASLGASGRKAEARDHFTRLYDAAARHRGPHDLFALLARSSTAYWRARSGDVDGALAEYEQILAEEPRVPWRDRAVLRDLRWSDRQEQANLRAAAGDLAGAISRSSSSSPTGSGNAGRTTARRCPPDGISRDCTRRPRPAILPRSSSSSCPTCSGCWAPITPKRWQLGTTWPDGEPTPATWPVPSPNTNNSSRTSCGCSALVTRGRWPSASASSTAIHWRETKRARRRQPQKSSPTTTGCSVPTTRRRGNGGASSASTASGPCGSRRPTPRRASA</sequence>
<feature type="compositionally biased region" description="Low complexity" evidence="1">
    <location>
        <begin position="525"/>
        <end position="542"/>
    </location>
</feature>
<organism evidence="4 5">
    <name type="scientific">Lentzea sokolovensis</name>
    <dbReference type="NCBI Taxonomy" id="3095429"/>
    <lineage>
        <taxon>Bacteria</taxon>
        <taxon>Bacillati</taxon>
        <taxon>Actinomycetota</taxon>
        <taxon>Actinomycetes</taxon>
        <taxon>Pseudonocardiales</taxon>
        <taxon>Pseudonocardiaceae</taxon>
        <taxon>Lentzea</taxon>
    </lineage>
</organism>
<reference evidence="4 5" key="2">
    <citation type="submission" date="2023-11" db="EMBL/GenBank/DDBJ databases">
        <authorList>
            <person name="Lara A.C."/>
            <person name="Chronakova A."/>
        </authorList>
    </citation>
    <scope>NUCLEOTIDE SEQUENCE [LARGE SCALE GENOMIC DNA]</scope>
    <source>
        <strain evidence="4 5">BCCO 10_0061</strain>
    </source>
</reference>
<dbReference type="Pfam" id="PF00931">
    <property type="entry name" value="NB-ARC"/>
    <property type="match status" value="1"/>
</dbReference>
<evidence type="ECO:0000259" key="2">
    <source>
        <dbReference type="Pfam" id="PF00931"/>
    </source>
</evidence>
<feature type="compositionally biased region" description="Basic residues" evidence="1">
    <location>
        <begin position="646"/>
        <end position="655"/>
    </location>
</feature>
<accession>A0ABU4V5P9</accession>
<evidence type="ECO:0000313" key="5">
    <source>
        <dbReference type="Proteomes" id="UP001285352"/>
    </source>
</evidence>
<keyword evidence="5" id="KW-1185">Reference proteome</keyword>
<feature type="region of interest" description="Disordered" evidence="1">
    <location>
        <begin position="632"/>
        <end position="700"/>
    </location>
</feature>
<feature type="domain" description="DUF7779" evidence="3">
    <location>
        <begin position="283"/>
        <end position="362"/>
    </location>
</feature>
<reference evidence="4 5" key="1">
    <citation type="submission" date="2023-11" db="EMBL/GenBank/DDBJ databases">
        <title>Lentzea sokolovensis, sp. nov., Lentzea kristufkii, sp. nov., and Lentzea miocenensis, sp. nov., rare actinobacteria from Sokolov Coal Basin, Miocene lacustrine sediment, Czech Republic.</title>
        <authorList>
            <person name="Lara A."/>
            <person name="Kotroba L."/>
            <person name="Nouioui I."/>
            <person name="Neumann-Schaal M."/>
            <person name="Mast Y."/>
            <person name="Chronakova A."/>
        </authorList>
    </citation>
    <scope>NUCLEOTIDE SEQUENCE [LARGE SCALE GENOMIC DNA]</scope>
    <source>
        <strain evidence="4 5">BCCO 10_0061</strain>
    </source>
</reference>
<dbReference type="SUPFAM" id="SSF52540">
    <property type="entry name" value="P-loop containing nucleoside triphosphate hydrolases"/>
    <property type="match status" value="1"/>
</dbReference>
<feature type="region of interest" description="Disordered" evidence="1">
    <location>
        <begin position="525"/>
        <end position="576"/>
    </location>
</feature>
<dbReference type="PANTHER" id="PTHR22845:SF5">
    <property type="entry name" value="APOPTOTIC PROTEASE-ACTIVATING FACTOR 1"/>
    <property type="match status" value="1"/>
</dbReference>
<gene>
    <name evidence="4" type="ORF">SK854_33430</name>
</gene>
<dbReference type="Gene3D" id="3.40.50.300">
    <property type="entry name" value="P-loop containing nucleotide triphosphate hydrolases"/>
    <property type="match status" value="1"/>
</dbReference>
<protein>
    <submittedName>
        <fullName evidence="4">Tetratricopeptide repeat protein</fullName>
    </submittedName>
</protein>
<feature type="compositionally biased region" description="Polar residues" evidence="1">
    <location>
        <begin position="656"/>
        <end position="668"/>
    </location>
</feature>
<comment type="caution">
    <text evidence="4">The sequence shown here is derived from an EMBL/GenBank/DDBJ whole genome shotgun (WGS) entry which is preliminary data.</text>
</comment>
<dbReference type="EMBL" id="JAXAVU010000013">
    <property type="protein sequence ID" value="MDX8147054.1"/>
    <property type="molecule type" value="Genomic_DNA"/>
</dbReference>
<dbReference type="InterPro" id="IPR002182">
    <property type="entry name" value="NB-ARC"/>
</dbReference>
<evidence type="ECO:0000259" key="3">
    <source>
        <dbReference type="Pfam" id="PF25000"/>
    </source>
</evidence>
<dbReference type="PRINTS" id="PR00364">
    <property type="entry name" value="DISEASERSIST"/>
</dbReference>
<dbReference type="Pfam" id="PF25000">
    <property type="entry name" value="DUF7779"/>
    <property type="match status" value="1"/>
</dbReference>
<dbReference type="InterPro" id="IPR027417">
    <property type="entry name" value="P-loop_NTPase"/>
</dbReference>
<dbReference type="InterPro" id="IPR056681">
    <property type="entry name" value="DUF7779"/>
</dbReference>
<dbReference type="Proteomes" id="UP001285352">
    <property type="component" value="Unassembled WGS sequence"/>
</dbReference>